<dbReference type="Gene3D" id="3.40.140.10">
    <property type="entry name" value="Cytidine Deaminase, domain 2"/>
    <property type="match status" value="1"/>
</dbReference>
<comment type="caution">
    <text evidence="10">The sequence shown here is derived from an EMBL/GenBank/DDBJ whole genome shotgun (WGS) entry which is preliminary data.</text>
</comment>
<evidence type="ECO:0000256" key="2">
    <source>
        <dbReference type="ARBA" id="ARBA00011738"/>
    </source>
</evidence>
<dbReference type="InterPro" id="IPR028883">
    <property type="entry name" value="tRNA_aden_deaminase"/>
</dbReference>
<keyword evidence="3 8" id="KW-0819">tRNA processing</keyword>
<evidence type="ECO:0000256" key="7">
    <source>
        <dbReference type="ARBA" id="ARBA00048045"/>
    </source>
</evidence>
<evidence type="ECO:0000256" key="8">
    <source>
        <dbReference type="HAMAP-Rule" id="MF_00972"/>
    </source>
</evidence>
<dbReference type="EC" id="3.5.4.33" evidence="8"/>
<name>A0ABV8MJ50_9NEIS</name>
<feature type="binding site" evidence="8">
    <location>
        <position position="53"/>
    </location>
    <ligand>
        <name>Zn(2+)</name>
        <dbReference type="ChEBI" id="CHEBI:29105"/>
        <note>catalytic</note>
    </ligand>
</feature>
<dbReference type="PROSITE" id="PS00903">
    <property type="entry name" value="CYT_DCMP_DEAMINASES_1"/>
    <property type="match status" value="1"/>
</dbReference>
<evidence type="ECO:0000313" key="11">
    <source>
        <dbReference type="Proteomes" id="UP001595791"/>
    </source>
</evidence>
<comment type="catalytic activity">
    <reaction evidence="7 8">
        <text>adenosine(34) in tRNA + H2O + H(+) = inosine(34) in tRNA + NH4(+)</text>
        <dbReference type="Rhea" id="RHEA:43168"/>
        <dbReference type="Rhea" id="RHEA-COMP:10373"/>
        <dbReference type="Rhea" id="RHEA-COMP:10374"/>
        <dbReference type="ChEBI" id="CHEBI:15377"/>
        <dbReference type="ChEBI" id="CHEBI:15378"/>
        <dbReference type="ChEBI" id="CHEBI:28938"/>
        <dbReference type="ChEBI" id="CHEBI:74411"/>
        <dbReference type="ChEBI" id="CHEBI:82852"/>
        <dbReference type="EC" id="3.5.4.33"/>
    </reaction>
</comment>
<keyword evidence="4 8" id="KW-0479">Metal-binding</keyword>
<reference evidence="11" key="1">
    <citation type="journal article" date="2019" name="Int. J. Syst. Evol. Microbiol.">
        <title>The Global Catalogue of Microorganisms (GCM) 10K type strain sequencing project: providing services to taxonomists for standard genome sequencing and annotation.</title>
        <authorList>
            <consortium name="The Broad Institute Genomics Platform"/>
            <consortium name="The Broad Institute Genome Sequencing Center for Infectious Disease"/>
            <person name="Wu L."/>
            <person name="Ma J."/>
        </authorList>
    </citation>
    <scope>NUCLEOTIDE SEQUENCE [LARGE SCALE GENOMIC DNA]</scope>
    <source>
        <strain evidence="11">LMG 29894</strain>
    </source>
</reference>
<feature type="active site" description="Proton donor" evidence="8">
    <location>
        <position position="55"/>
    </location>
</feature>
<evidence type="ECO:0000256" key="3">
    <source>
        <dbReference type="ARBA" id="ARBA00022694"/>
    </source>
</evidence>
<dbReference type="RefSeq" id="WP_378160579.1">
    <property type="nucleotide sequence ID" value="NZ_JBHSBU010000001.1"/>
</dbReference>
<feature type="domain" description="CMP/dCMP-type deaminase" evidence="9">
    <location>
        <begin position="2"/>
        <end position="129"/>
    </location>
</feature>
<dbReference type="NCBIfam" id="NF008113">
    <property type="entry name" value="PRK10860.1"/>
    <property type="match status" value="1"/>
</dbReference>
<comment type="subunit">
    <text evidence="2 8">Homodimer.</text>
</comment>
<dbReference type="Proteomes" id="UP001595791">
    <property type="component" value="Unassembled WGS sequence"/>
</dbReference>
<evidence type="ECO:0000313" key="10">
    <source>
        <dbReference type="EMBL" id="MFC4158179.1"/>
    </source>
</evidence>
<dbReference type="Pfam" id="PF00383">
    <property type="entry name" value="dCMP_cyt_deam_1"/>
    <property type="match status" value="1"/>
</dbReference>
<evidence type="ECO:0000256" key="5">
    <source>
        <dbReference type="ARBA" id="ARBA00022801"/>
    </source>
</evidence>
<dbReference type="InterPro" id="IPR016193">
    <property type="entry name" value="Cytidine_deaminase-like"/>
</dbReference>
<comment type="function">
    <text evidence="8">Catalyzes the deamination of adenosine to inosine at the wobble position 34 of tRNA(Arg2).</text>
</comment>
<comment type="cofactor">
    <cofactor evidence="8">
        <name>Zn(2+)</name>
        <dbReference type="ChEBI" id="CHEBI:29105"/>
    </cofactor>
    <text evidence="8">Binds 1 zinc ion per subunit.</text>
</comment>
<dbReference type="InterPro" id="IPR016192">
    <property type="entry name" value="APOBEC/CMP_deaminase_Zn-bd"/>
</dbReference>
<keyword evidence="11" id="KW-1185">Reference proteome</keyword>
<dbReference type="EMBL" id="JBHSBU010000001">
    <property type="protein sequence ID" value="MFC4158179.1"/>
    <property type="molecule type" value="Genomic_DNA"/>
</dbReference>
<sequence length="168" mass="17792">MATDQDWMRLALQQAELARQAGEVPVGAVLVRNGELLGVGSNAPIGLADPSAHAEMLALRAAAKLLGNYRLPGCELYITLEPCAMCAGAILHARLARVVYAATDPKTGAAGSVLDLFAEPRLNHHTVVEAGVLADEAAQQLRAFFAERREAARAARRQAQASVPESSR</sequence>
<accession>A0ABV8MJ50</accession>
<dbReference type="PROSITE" id="PS51747">
    <property type="entry name" value="CYT_DCMP_DEAMINASES_2"/>
    <property type="match status" value="1"/>
</dbReference>
<evidence type="ECO:0000256" key="4">
    <source>
        <dbReference type="ARBA" id="ARBA00022723"/>
    </source>
</evidence>
<keyword evidence="5 8" id="KW-0378">Hydrolase</keyword>
<feature type="binding site" evidence="8">
    <location>
        <position position="86"/>
    </location>
    <ligand>
        <name>Zn(2+)</name>
        <dbReference type="ChEBI" id="CHEBI:29105"/>
        <note>catalytic</note>
    </ligand>
</feature>
<dbReference type="PANTHER" id="PTHR11079">
    <property type="entry name" value="CYTOSINE DEAMINASE FAMILY MEMBER"/>
    <property type="match status" value="1"/>
</dbReference>
<dbReference type="SUPFAM" id="SSF53927">
    <property type="entry name" value="Cytidine deaminase-like"/>
    <property type="match status" value="1"/>
</dbReference>
<dbReference type="HAMAP" id="MF_00972">
    <property type="entry name" value="tRNA_aden_deaminase"/>
    <property type="match status" value="1"/>
</dbReference>
<evidence type="ECO:0000256" key="6">
    <source>
        <dbReference type="ARBA" id="ARBA00022833"/>
    </source>
</evidence>
<dbReference type="GO" id="GO:0052717">
    <property type="term" value="F:tRNA-specific adenosine-34 deaminase activity"/>
    <property type="evidence" value="ECO:0007669"/>
    <property type="project" value="UniProtKB-EC"/>
</dbReference>
<dbReference type="InterPro" id="IPR002125">
    <property type="entry name" value="CMP_dCMP_dom"/>
</dbReference>
<proteinExistence type="inferred from homology"/>
<dbReference type="PANTHER" id="PTHR11079:SF202">
    <property type="entry name" value="TRNA-SPECIFIC ADENOSINE DEAMINASE"/>
    <property type="match status" value="1"/>
</dbReference>
<dbReference type="CDD" id="cd01285">
    <property type="entry name" value="nucleoside_deaminase"/>
    <property type="match status" value="1"/>
</dbReference>
<feature type="binding site" evidence="8">
    <location>
        <position position="83"/>
    </location>
    <ligand>
        <name>Zn(2+)</name>
        <dbReference type="ChEBI" id="CHEBI:29105"/>
        <note>catalytic</note>
    </ligand>
</feature>
<gene>
    <name evidence="8 10" type="primary">tadA</name>
    <name evidence="10" type="ORF">ACFOW7_02285</name>
</gene>
<organism evidence="10 11">
    <name type="scientific">Chitinimonas lacunae</name>
    <dbReference type="NCBI Taxonomy" id="1963018"/>
    <lineage>
        <taxon>Bacteria</taxon>
        <taxon>Pseudomonadati</taxon>
        <taxon>Pseudomonadota</taxon>
        <taxon>Betaproteobacteria</taxon>
        <taxon>Neisseriales</taxon>
        <taxon>Chitinibacteraceae</taxon>
        <taxon>Chitinimonas</taxon>
    </lineage>
</organism>
<keyword evidence="6 8" id="KW-0862">Zinc</keyword>
<protein>
    <recommendedName>
        <fullName evidence="8">tRNA-specific adenosine deaminase</fullName>
        <ecNumber evidence="8">3.5.4.33</ecNumber>
    </recommendedName>
</protein>
<evidence type="ECO:0000256" key="1">
    <source>
        <dbReference type="ARBA" id="ARBA00010669"/>
    </source>
</evidence>
<evidence type="ECO:0000259" key="9">
    <source>
        <dbReference type="PROSITE" id="PS51747"/>
    </source>
</evidence>
<comment type="similarity">
    <text evidence="1">Belongs to the cytidine and deoxycytidylate deaminase family. ADAT2 subfamily.</text>
</comment>